<name>A0AAW6QTL0_9GAMM</name>
<dbReference type="RefSeq" id="WP_279254807.1">
    <property type="nucleotide sequence ID" value="NZ_SUNE01000003.1"/>
</dbReference>
<dbReference type="SUPFAM" id="SSF46894">
    <property type="entry name" value="C-terminal effector domain of the bipartite response regulators"/>
    <property type="match status" value="1"/>
</dbReference>
<dbReference type="Proteomes" id="UP001152518">
    <property type="component" value="Unassembled WGS sequence"/>
</dbReference>
<dbReference type="GO" id="GO:0006355">
    <property type="term" value="P:regulation of DNA-templated transcription"/>
    <property type="evidence" value="ECO:0007669"/>
    <property type="project" value="InterPro"/>
</dbReference>
<dbReference type="GO" id="GO:0003677">
    <property type="term" value="F:DNA binding"/>
    <property type="evidence" value="ECO:0007669"/>
    <property type="project" value="InterPro"/>
</dbReference>
<comment type="caution">
    <text evidence="1">The sequence shown here is derived from an EMBL/GenBank/DDBJ whole genome shotgun (WGS) entry which is preliminary data.</text>
</comment>
<dbReference type="InterPro" id="IPR016032">
    <property type="entry name" value="Sig_transdc_resp-reg_C-effctor"/>
</dbReference>
<organism evidence="1">
    <name type="scientific">Shewanella xiamenensis</name>
    <dbReference type="NCBI Taxonomy" id="332186"/>
    <lineage>
        <taxon>Bacteria</taxon>
        <taxon>Pseudomonadati</taxon>
        <taxon>Pseudomonadota</taxon>
        <taxon>Gammaproteobacteria</taxon>
        <taxon>Alteromonadales</taxon>
        <taxon>Shewanellaceae</taxon>
        <taxon>Shewanella</taxon>
    </lineage>
</organism>
<gene>
    <name evidence="1" type="ORF">E2650_05490</name>
</gene>
<protein>
    <submittedName>
        <fullName evidence="1">Uncharacterized protein</fullName>
    </submittedName>
</protein>
<proteinExistence type="predicted"/>
<dbReference type="AlphaFoldDB" id="A0AAW6QTL0"/>
<dbReference type="EMBL" id="SUNE01000003">
    <property type="protein sequence ID" value="MDG5899364.1"/>
    <property type="molecule type" value="Genomic_DNA"/>
</dbReference>
<reference evidence="1" key="2">
    <citation type="submission" date="2019-04" db="EMBL/GenBank/DDBJ databases">
        <authorList>
            <person name="Zou H."/>
        </authorList>
    </citation>
    <scope>NUCLEOTIDE SEQUENCE</scope>
    <source>
        <strain evidence="1">2015oxa</strain>
    </source>
</reference>
<accession>A0AAW6QTL0</accession>
<evidence type="ECO:0000313" key="1">
    <source>
        <dbReference type="EMBL" id="MDG5899364.1"/>
    </source>
</evidence>
<reference evidence="1" key="1">
    <citation type="journal article" date="2019" name="Int J Environ Res Public Health">
        <title>Characterization of Chromosome-Mediated BlaOXA-894 in Shewanella xiamenensis Isolated from Pig Wastewater.</title>
        <authorList>
            <person name="Zou H."/>
            <person name="Zhou Z."/>
            <person name="Xia H."/>
            <person name="Zhao Q."/>
            <person name="Li X."/>
        </authorList>
    </citation>
    <scope>NUCLEOTIDE SEQUENCE</scope>
    <source>
        <strain evidence="1">2015oxa</strain>
    </source>
</reference>
<sequence>MAKTPPHIEGEVLAMIAAGYSLAAVSSQFGLSYHTVRGIQKRAGIKSGEIKKQVILKYQNALKDSLASDFIRDKASALLMDDLALSSKLRSKLHVLLDELPDSPRDTKEAVLIARSLSAIATSLKLSNDTLRASFKLGEEPEVNEDLPELIVREMLEKEIEEIKAEQKSIVSA</sequence>